<protein>
    <recommendedName>
        <fullName evidence="4">CHHC U11-48K-type domain-containing protein</fullName>
    </recommendedName>
</protein>
<sequence>MDDRIACVYNSNHLIKPEKLVWHYVKCDDRRRLQHLFDICPYDSMHHVPKPEFDAHVQRCKPPTTEMKLNFGTDDPWG</sequence>
<dbReference type="Proteomes" id="UP000187209">
    <property type="component" value="Unassembled WGS sequence"/>
</dbReference>
<dbReference type="SUPFAM" id="SSF57667">
    <property type="entry name" value="beta-beta-alpha zinc fingers"/>
    <property type="match status" value="1"/>
</dbReference>
<dbReference type="Pfam" id="PF05253">
    <property type="entry name" value="zf-U11-48K"/>
    <property type="match status" value="1"/>
</dbReference>
<evidence type="ECO:0000256" key="3">
    <source>
        <dbReference type="ARBA" id="ARBA00022833"/>
    </source>
</evidence>
<dbReference type="InterPro" id="IPR022776">
    <property type="entry name" value="TRM13/UPF0224_CHHC_Znf_dom"/>
</dbReference>
<proteinExistence type="predicted"/>
<dbReference type="OrthoDB" id="10069248at2759"/>
<gene>
    <name evidence="5" type="ORF">SteCoe_26593</name>
</gene>
<dbReference type="GO" id="GO:0008270">
    <property type="term" value="F:zinc ion binding"/>
    <property type="evidence" value="ECO:0007669"/>
    <property type="project" value="UniProtKB-KW"/>
</dbReference>
<evidence type="ECO:0000256" key="2">
    <source>
        <dbReference type="ARBA" id="ARBA00022771"/>
    </source>
</evidence>
<feature type="domain" description="CHHC U11-48K-type" evidence="4">
    <location>
        <begin position="4"/>
        <end position="31"/>
    </location>
</feature>
<feature type="domain" description="CHHC U11-48K-type" evidence="4">
    <location>
        <begin position="37"/>
        <end position="64"/>
    </location>
</feature>
<dbReference type="AlphaFoldDB" id="A0A1R2BCT0"/>
<reference evidence="5 6" key="1">
    <citation type="submission" date="2016-11" db="EMBL/GenBank/DDBJ databases">
        <title>The macronuclear genome of Stentor coeruleus: a giant cell with tiny introns.</title>
        <authorList>
            <person name="Slabodnick M."/>
            <person name="Ruby J.G."/>
            <person name="Reiff S.B."/>
            <person name="Swart E.C."/>
            <person name="Gosai S."/>
            <person name="Prabakaran S."/>
            <person name="Witkowska E."/>
            <person name="Larue G.E."/>
            <person name="Fisher S."/>
            <person name="Freeman R.M."/>
            <person name="Gunawardena J."/>
            <person name="Chu W."/>
            <person name="Stover N.A."/>
            <person name="Gregory B.D."/>
            <person name="Nowacki M."/>
            <person name="Derisi J."/>
            <person name="Roy S.W."/>
            <person name="Marshall W.F."/>
            <person name="Sood P."/>
        </authorList>
    </citation>
    <scope>NUCLEOTIDE SEQUENCE [LARGE SCALE GENOMIC DNA]</scope>
    <source>
        <strain evidence="5">WM001</strain>
    </source>
</reference>
<evidence type="ECO:0000256" key="1">
    <source>
        <dbReference type="ARBA" id="ARBA00022723"/>
    </source>
</evidence>
<comment type="caution">
    <text evidence="5">The sequence shown here is derived from an EMBL/GenBank/DDBJ whole genome shotgun (WGS) entry which is preliminary data.</text>
</comment>
<keyword evidence="6" id="KW-1185">Reference proteome</keyword>
<dbReference type="PROSITE" id="PS51800">
    <property type="entry name" value="ZF_CHHC_U11_48K"/>
    <property type="match status" value="2"/>
</dbReference>
<evidence type="ECO:0000313" key="6">
    <source>
        <dbReference type="Proteomes" id="UP000187209"/>
    </source>
</evidence>
<keyword evidence="1" id="KW-0479">Metal-binding</keyword>
<dbReference type="EMBL" id="MPUH01000749">
    <property type="protein sequence ID" value="OMJ74470.1"/>
    <property type="molecule type" value="Genomic_DNA"/>
</dbReference>
<keyword evidence="3" id="KW-0862">Zinc</keyword>
<dbReference type="InterPro" id="IPR036236">
    <property type="entry name" value="Znf_C2H2_sf"/>
</dbReference>
<organism evidence="5 6">
    <name type="scientific">Stentor coeruleus</name>
    <dbReference type="NCBI Taxonomy" id="5963"/>
    <lineage>
        <taxon>Eukaryota</taxon>
        <taxon>Sar</taxon>
        <taxon>Alveolata</taxon>
        <taxon>Ciliophora</taxon>
        <taxon>Postciliodesmatophora</taxon>
        <taxon>Heterotrichea</taxon>
        <taxon>Heterotrichida</taxon>
        <taxon>Stentoridae</taxon>
        <taxon>Stentor</taxon>
    </lineage>
</organism>
<name>A0A1R2BCT0_9CILI</name>
<accession>A0A1R2BCT0</accession>
<evidence type="ECO:0000259" key="4">
    <source>
        <dbReference type="PROSITE" id="PS51800"/>
    </source>
</evidence>
<evidence type="ECO:0000313" key="5">
    <source>
        <dbReference type="EMBL" id="OMJ74470.1"/>
    </source>
</evidence>
<keyword evidence="2" id="KW-0863">Zinc-finger</keyword>